<dbReference type="Gene3D" id="1.10.10.10">
    <property type="entry name" value="Winged helix-like DNA-binding domain superfamily/Winged helix DNA-binding domain"/>
    <property type="match status" value="1"/>
</dbReference>
<dbReference type="PANTHER" id="PTHR33154:SF35">
    <property type="entry name" value="TRANSCRIPTIONAL REGULATOR, ARSR FAMILY"/>
    <property type="match status" value="1"/>
</dbReference>
<dbReference type="GO" id="GO:0003677">
    <property type="term" value="F:DNA binding"/>
    <property type="evidence" value="ECO:0007669"/>
    <property type="project" value="UniProtKB-KW"/>
</dbReference>
<feature type="domain" description="HTH arsR-type" evidence="4">
    <location>
        <begin position="1"/>
        <end position="89"/>
    </location>
</feature>
<dbReference type="GO" id="GO:0003700">
    <property type="term" value="F:DNA-binding transcription factor activity"/>
    <property type="evidence" value="ECO:0007669"/>
    <property type="project" value="InterPro"/>
</dbReference>
<dbReference type="RefSeq" id="WP_073127746.1">
    <property type="nucleotide sequence ID" value="NZ_BAABCH010000064.1"/>
</dbReference>
<keyword evidence="1" id="KW-0805">Transcription regulation</keyword>
<protein>
    <submittedName>
        <fullName evidence="5">DNA-binding transcriptional regulator, ArsR family</fullName>
    </submittedName>
</protein>
<keyword evidence="6" id="KW-1185">Reference proteome</keyword>
<dbReference type="PRINTS" id="PR00778">
    <property type="entry name" value="HTHARSR"/>
</dbReference>
<evidence type="ECO:0000313" key="5">
    <source>
        <dbReference type="EMBL" id="SHH48702.1"/>
    </source>
</evidence>
<evidence type="ECO:0000256" key="2">
    <source>
        <dbReference type="ARBA" id="ARBA00023125"/>
    </source>
</evidence>
<dbReference type="PROSITE" id="PS50987">
    <property type="entry name" value="HTH_ARSR_2"/>
    <property type="match status" value="1"/>
</dbReference>
<dbReference type="InterPro" id="IPR036388">
    <property type="entry name" value="WH-like_DNA-bd_sf"/>
</dbReference>
<evidence type="ECO:0000256" key="1">
    <source>
        <dbReference type="ARBA" id="ARBA00023015"/>
    </source>
</evidence>
<dbReference type="InterPro" id="IPR036390">
    <property type="entry name" value="WH_DNA-bd_sf"/>
</dbReference>
<evidence type="ECO:0000313" key="6">
    <source>
        <dbReference type="Proteomes" id="UP000243255"/>
    </source>
</evidence>
<sequence>MDKIKTIHIITEQTRFKILQLLSEHHYCVRAISKKLNISESAVSQHMSILKKHNVVYGEKIGYQMHYKVNSQLLINLISDSLEYIKQFNIDIKIPVDCSCEFSDECIRNNISNKGDKQNE</sequence>
<dbReference type="EMBL" id="FQWX01000057">
    <property type="protein sequence ID" value="SHH48702.1"/>
    <property type="molecule type" value="Genomic_DNA"/>
</dbReference>
<dbReference type="OrthoDB" id="9798835at2"/>
<evidence type="ECO:0000259" key="4">
    <source>
        <dbReference type="PROSITE" id="PS50987"/>
    </source>
</evidence>
<organism evidence="5 6">
    <name type="scientific">Asaccharospora irregularis DSM 2635</name>
    <dbReference type="NCBI Taxonomy" id="1121321"/>
    <lineage>
        <taxon>Bacteria</taxon>
        <taxon>Bacillati</taxon>
        <taxon>Bacillota</taxon>
        <taxon>Clostridia</taxon>
        <taxon>Peptostreptococcales</taxon>
        <taxon>Peptostreptococcaceae</taxon>
        <taxon>Asaccharospora</taxon>
    </lineage>
</organism>
<dbReference type="InterPro" id="IPR001845">
    <property type="entry name" value="HTH_ArsR_DNA-bd_dom"/>
</dbReference>
<keyword evidence="3" id="KW-0804">Transcription</keyword>
<name>A0A1M5TD93_9FIRM</name>
<dbReference type="Pfam" id="PF01022">
    <property type="entry name" value="HTH_5"/>
    <property type="match status" value="1"/>
</dbReference>
<dbReference type="Proteomes" id="UP000243255">
    <property type="component" value="Unassembled WGS sequence"/>
</dbReference>
<dbReference type="InterPro" id="IPR011991">
    <property type="entry name" value="ArsR-like_HTH"/>
</dbReference>
<keyword evidence="2 5" id="KW-0238">DNA-binding</keyword>
<proteinExistence type="predicted"/>
<dbReference type="SMART" id="SM00418">
    <property type="entry name" value="HTH_ARSR"/>
    <property type="match status" value="1"/>
</dbReference>
<dbReference type="STRING" id="1121321.SAMN04488530_1574"/>
<dbReference type="PANTHER" id="PTHR33154">
    <property type="entry name" value="TRANSCRIPTIONAL REGULATOR, ARSR FAMILY"/>
    <property type="match status" value="1"/>
</dbReference>
<dbReference type="CDD" id="cd00090">
    <property type="entry name" value="HTH_ARSR"/>
    <property type="match status" value="1"/>
</dbReference>
<accession>A0A1M5TD93</accession>
<evidence type="ECO:0000256" key="3">
    <source>
        <dbReference type="ARBA" id="ARBA00023163"/>
    </source>
</evidence>
<gene>
    <name evidence="5" type="ORF">SAMN04488530_1574</name>
</gene>
<dbReference type="SUPFAM" id="SSF46785">
    <property type="entry name" value="Winged helix' DNA-binding domain"/>
    <property type="match status" value="1"/>
</dbReference>
<dbReference type="AlphaFoldDB" id="A0A1M5TD93"/>
<dbReference type="InterPro" id="IPR051081">
    <property type="entry name" value="HTH_MetalResp_TranReg"/>
</dbReference>
<dbReference type="NCBIfam" id="NF033788">
    <property type="entry name" value="HTH_metalloreg"/>
    <property type="match status" value="1"/>
</dbReference>
<reference evidence="6" key="1">
    <citation type="submission" date="2016-11" db="EMBL/GenBank/DDBJ databases">
        <authorList>
            <person name="Varghese N."/>
            <person name="Submissions S."/>
        </authorList>
    </citation>
    <scope>NUCLEOTIDE SEQUENCE [LARGE SCALE GENOMIC DNA]</scope>
    <source>
        <strain evidence="6">DSM 2635</strain>
    </source>
</reference>